<organism evidence="1 2">
    <name type="scientific">Dactylosporangium maewongense</name>
    <dbReference type="NCBI Taxonomy" id="634393"/>
    <lineage>
        <taxon>Bacteria</taxon>
        <taxon>Bacillati</taxon>
        <taxon>Actinomycetota</taxon>
        <taxon>Actinomycetes</taxon>
        <taxon>Micromonosporales</taxon>
        <taxon>Micromonosporaceae</taxon>
        <taxon>Dactylosporangium</taxon>
    </lineage>
</organism>
<accession>A0ABN2B484</accession>
<evidence type="ECO:0000313" key="2">
    <source>
        <dbReference type="Proteomes" id="UP001501470"/>
    </source>
</evidence>
<gene>
    <name evidence="1" type="ORF">GCM10009827_057740</name>
</gene>
<evidence type="ECO:0000313" key="1">
    <source>
        <dbReference type="EMBL" id="GAA1532335.1"/>
    </source>
</evidence>
<protein>
    <recommendedName>
        <fullName evidence="3">Barstar (Barnase inhibitor)</fullName>
    </recommendedName>
</protein>
<dbReference type="RefSeq" id="WP_344505381.1">
    <property type="nucleotide sequence ID" value="NZ_BAAAQD010000012.1"/>
</dbReference>
<reference evidence="1 2" key="1">
    <citation type="journal article" date="2019" name="Int. J. Syst. Evol. Microbiol.">
        <title>The Global Catalogue of Microorganisms (GCM) 10K type strain sequencing project: providing services to taxonomists for standard genome sequencing and annotation.</title>
        <authorList>
            <consortium name="The Broad Institute Genomics Platform"/>
            <consortium name="The Broad Institute Genome Sequencing Center for Infectious Disease"/>
            <person name="Wu L."/>
            <person name="Ma J."/>
        </authorList>
    </citation>
    <scope>NUCLEOTIDE SEQUENCE [LARGE SCALE GENOMIC DNA]</scope>
    <source>
        <strain evidence="1 2">JCM 15933</strain>
    </source>
</reference>
<name>A0ABN2B484_9ACTN</name>
<keyword evidence="2" id="KW-1185">Reference proteome</keyword>
<dbReference type="Proteomes" id="UP001501470">
    <property type="component" value="Unassembled WGS sequence"/>
</dbReference>
<proteinExistence type="predicted"/>
<sequence length="265" mass="28996">MSRPRYAFRIHETGAVVLRCADIARFFVSDRTVYDDFEDPEDAAHQLRFGLTGVDVLGELPPGVDMAVDVLDAAGAVMGSYEIWDLRLEHAPGNGAAEATCWIISLPHAAAAGVWEWWRARRPDLPGRWAALPPGEREGWLEVAELCSPWSATIQPDRVHTVDAVLDGRDVVDLASFFCALGEAVEGPGGWVGSAFISVATILELRAEQTSAPLRVRWTNAEVARRNLTRTVQYGEDGRRFGYLDLAIRMLRGAGVELTLVDGPG</sequence>
<evidence type="ECO:0008006" key="3">
    <source>
        <dbReference type="Google" id="ProtNLM"/>
    </source>
</evidence>
<comment type="caution">
    <text evidence="1">The sequence shown here is derived from an EMBL/GenBank/DDBJ whole genome shotgun (WGS) entry which is preliminary data.</text>
</comment>
<dbReference type="EMBL" id="BAAAQD010000012">
    <property type="protein sequence ID" value="GAA1532335.1"/>
    <property type="molecule type" value="Genomic_DNA"/>
</dbReference>